<dbReference type="FunFam" id="3.20.20.330:FF:000002">
    <property type="entry name" value="Homocysteine S-methyltransferase"/>
    <property type="match status" value="1"/>
</dbReference>
<dbReference type="KEGG" id="aqu:100638667"/>
<keyword evidence="2 6" id="KW-0808">Transferase</keyword>
<sequence>MEDRLYILDGGLATEIERRGVSLLNDPLWSARILHTQPELILNVHKSFLQNGADIITTASYQASIDGYYQHLGLSSENALKLIANSVYLAQEARDWFSQQPEHKDRAQPLIAGSVGPYGACLCDGSEYTGAYLNHTSLEVIKDWHKPRIRQLLESGVDLLALETIPSIIEAKILLEILADYPQAKAWISFTCKDEGHTCYGEVFSDVVKAMCSYKQLVAVGINCSPPQYIGGLLDSVSGCSLPFIVYPNSGEGWCSTGWCGEKVSFISQCRTWISKGVKIIGGCCRITPEDINLIKQSTTF</sequence>
<dbReference type="SUPFAM" id="SSF82282">
    <property type="entry name" value="Homocysteine S-methyltransferase"/>
    <property type="match status" value="1"/>
</dbReference>
<evidence type="ECO:0000313" key="8">
    <source>
        <dbReference type="EnsemblMetazoa" id="Aqu2.1.43738_001"/>
    </source>
</evidence>
<dbReference type="EnsemblMetazoa" id="Aqu2.1.43738_001">
    <property type="protein sequence ID" value="Aqu2.1.43738_001"/>
    <property type="gene ID" value="Aqu2.1.43738"/>
</dbReference>
<feature type="domain" description="Hcy-binding" evidence="7">
    <location>
        <begin position="1"/>
        <end position="299"/>
    </location>
</feature>
<evidence type="ECO:0000256" key="5">
    <source>
        <dbReference type="ARBA" id="ARBA00034478"/>
    </source>
</evidence>
<accession>A0A1X7VWF1</accession>
<dbReference type="InParanoid" id="A0A1X7VWF1"/>
<dbReference type="GO" id="GO:0033528">
    <property type="term" value="P:S-methylmethionine cycle"/>
    <property type="evidence" value="ECO:0007669"/>
    <property type="project" value="TreeGrafter"/>
</dbReference>
<dbReference type="GO" id="GO:0008270">
    <property type="term" value="F:zinc ion binding"/>
    <property type="evidence" value="ECO:0007669"/>
    <property type="project" value="InterPro"/>
</dbReference>
<dbReference type="AlphaFoldDB" id="A0A1X7VWF1"/>
<dbReference type="InterPro" id="IPR036589">
    <property type="entry name" value="HCY_dom_sf"/>
</dbReference>
<dbReference type="OrthoDB" id="261426at2759"/>
<feature type="binding site" evidence="6">
    <location>
        <position position="285"/>
    </location>
    <ligand>
        <name>Zn(2+)</name>
        <dbReference type="ChEBI" id="CHEBI:29105"/>
    </ligand>
</feature>
<dbReference type="GO" id="GO:0008898">
    <property type="term" value="F:S-adenosylmethionine-homocysteine S-methyltransferase activity"/>
    <property type="evidence" value="ECO:0007669"/>
    <property type="project" value="TreeGrafter"/>
</dbReference>
<evidence type="ECO:0000256" key="2">
    <source>
        <dbReference type="ARBA" id="ARBA00022679"/>
    </source>
</evidence>
<name>A0A1X7VWF1_AMPQE</name>
<dbReference type="UniPathway" id="UPA00051">
    <property type="reaction ID" value="UER00083"/>
</dbReference>
<dbReference type="PANTHER" id="PTHR46015">
    <property type="entry name" value="ZGC:172121"/>
    <property type="match status" value="1"/>
</dbReference>
<keyword evidence="3 6" id="KW-0479">Metal-binding</keyword>
<evidence type="ECO:0000256" key="4">
    <source>
        <dbReference type="ARBA" id="ARBA00022833"/>
    </source>
</evidence>
<reference evidence="8" key="2">
    <citation type="submission" date="2017-05" db="UniProtKB">
        <authorList>
            <consortium name="EnsemblMetazoa"/>
        </authorList>
    </citation>
    <scope>IDENTIFICATION</scope>
</reference>
<dbReference type="eggNOG" id="KOG1579">
    <property type="taxonomic scope" value="Eukaryota"/>
</dbReference>
<dbReference type="Gene3D" id="3.20.20.330">
    <property type="entry name" value="Homocysteine-binding-like domain"/>
    <property type="match status" value="1"/>
</dbReference>
<keyword evidence="9" id="KW-1185">Reference proteome</keyword>
<evidence type="ECO:0000259" key="7">
    <source>
        <dbReference type="PROSITE" id="PS50970"/>
    </source>
</evidence>
<dbReference type="GO" id="GO:0009086">
    <property type="term" value="P:methionine biosynthetic process"/>
    <property type="evidence" value="ECO:0007669"/>
    <property type="project" value="InterPro"/>
</dbReference>
<dbReference type="InterPro" id="IPR017226">
    <property type="entry name" value="BHMT-like"/>
</dbReference>
<comment type="pathway">
    <text evidence="5">Amino-acid biosynthesis; L-methionine biosynthesis via de novo pathway.</text>
</comment>
<proteinExistence type="predicted"/>
<dbReference type="EnsemblMetazoa" id="XM_003382674.3">
    <property type="protein sequence ID" value="XP_003382722.1"/>
    <property type="gene ID" value="LOC100638667"/>
</dbReference>
<dbReference type="Pfam" id="PF02574">
    <property type="entry name" value="S-methyl_trans"/>
    <property type="match status" value="1"/>
</dbReference>
<keyword evidence="1 6" id="KW-0489">Methyltransferase</keyword>
<dbReference type="InterPro" id="IPR003726">
    <property type="entry name" value="HCY_dom"/>
</dbReference>
<dbReference type="InterPro" id="IPR051486">
    <property type="entry name" value="Hcy_S-methyltransferase"/>
</dbReference>
<keyword evidence="4 6" id="KW-0862">Zinc</keyword>
<dbReference type="GO" id="GO:0032259">
    <property type="term" value="P:methylation"/>
    <property type="evidence" value="ECO:0007669"/>
    <property type="project" value="UniProtKB-KW"/>
</dbReference>
<dbReference type="Proteomes" id="UP000007879">
    <property type="component" value="Unassembled WGS sequence"/>
</dbReference>
<comment type="cofactor">
    <cofactor evidence="6">
        <name>Zn(2+)</name>
        <dbReference type="ChEBI" id="CHEBI:29105"/>
    </cofactor>
</comment>
<organism evidence="8">
    <name type="scientific">Amphimedon queenslandica</name>
    <name type="common">Sponge</name>
    <dbReference type="NCBI Taxonomy" id="400682"/>
    <lineage>
        <taxon>Eukaryota</taxon>
        <taxon>Metazoa</taxon>
        <taxon>Porifera</taxon>
        <taxon>Demospongiae</taxon>
        <taxon>Heteroscleromorpha</taxon>
        <taxon>Haplosclerida</taxon>
        <taxon>Niphatidae</taxon>
        <taxon>Amphimedon</taxon>
    </lineage>
</organism>
<dbReference type="PROSITE" id="PS50970">
    <property type="entry name" value="HCY"/>
    <property type="match status" value="1"/>
</dbReference>
<dbReference type="PANTHER" id="PTHR46015:SF1">
    <property type="entry name" value="HOMOCYSTEINE S-METHYLTRANSFERASE-LIKE ISOFORM 1"/>
    <property type="match status" value="1"/>
</dbReference>
<protein>
    <recommendedName>
        <fullName evidence="7">Hcy-binding domain-containing protein</fullName>
    </recommendedName>
</protein>
<evidence type="ECO:0000256" key="3">
    <source>
        <dbReference type="ARBA" id="ARBA00022723"/>
    </source>
</evidence>
<dbReference type="PIRSF" id="PIRSF037505">
    <property type="entry name" value="Betaine_HMT"/>
    <property type="match status" value="1"/>
</dbReference>
<feature type="binding site" evidence="6">
    <location>
        <position position="284"/>
    </location>
    <ligand>
        <name>Zn(2+)</name>
        <dbReference type="ChEBI" id="CHEBI:29105"/>
    </ligand>
</feature>
<reference evidence="9" key="1">
    <citation type="journal article" date="2010" name="Nature">
        <title>The Amphimedon queenslandica genome and the evolution of animal complexity.</title>
        <authorList>
            <person name="Srivastava M."/>
            <person name="Simakov O."/>
            <person name="Chapman J."/>
            <person name="Fahey B."/>
            <person name="Gauthier M.E."/>
            <person name="Mitros T."/>
            <person name="Richards G.S."/>
            <person name="Conaco C."/>
            <person name="Dacre M."/>
            <person name="Hellsten U."/>
            <person name="Larroux C."/>
            <person name="Putnam N.H."/>
            <person name="Stanke M."/>
            <person name="Adamska M."/>
            <person name="Darling A."/>
            <person name="Degnan S.M."/>
            <person name="Oakley T.H."/>
            <person name="Plachetzki D.C."/>
            <person name="Zhai Y."/>
            <person name="Adamski M."/>
            <person name="Calcino A."/>
            <person name="Cummins S.F."/>
            <person name="Goodstein D.M."/>
            <person name="Harris C."/>
            <person name="Jackson D.J."/>
            <person name="Leys S.P."/>
            <person name="Shu S."/>
            <person name="Woodcroft B.J."/>
            <person name="Vervoort M."/>
            <person name="Kosik K.S."/>
            <person name="Manning G."/>
            <person name="Degnan B.M."/>
            <person name="Rokhsar D.S."/>
        </authorList>
    </citation>
    <scope>NUCLEOTIDE SEQUENCE [LARGE SCALE GENOMIC DNA]</scope>
</reference>
<dbReference type="STRING" id="400682.A0A1X7VWF1"/>
<feature type="binding site" evidence="6">
    <location>
        <position position="224"/>
    </location>
    <ligand>
        <name>Zn(2+)</name>
        <dbReference type="ChEBI" id="CHEBI:29105"/>
    </ligand>
</feature>
<gene>
    <name evidence="8" type="primary">100638667</name>
</gene>
<evidence type="ECO:0000313" key="9">
    <source>
        <dbReference type="Proteomes" id="UP000007879"/>
    </source>
</evidence>
<dbReference type="NCBIfam" id="NF007020">
    <property type="entry name" value="PRK09485.1"/>
    <property type="match status" value="1"/>
</dbReference>
<evidence type="ECO:0000256" key="6">
    <source>
        <dbReference type="PROSITE-ProRule" id="PRU00333"/>
    </source>
</evidence>
<evidence type="ECO:0000256" key="1">
    <source>
        <dbReference type="ARBA" id="ARBA00022603"/>
    </source>
</evidence>